<evidence type="ECO:0000313" key="1">
    <source>
        <dbReference type="EMBL" id="KAI0092798.1"/>
    </source>
</evidence>
<gene>
    <name evidence="1" type="ORF">BDY19DRAFT_983366</name>
</gene>
<sequence>MAHPKDPGPSSQPGPPPGDGSSASPASASSASPPPPPSRTETEQSAPISENTPVPFIPPPEHSEEPPEPPSSLPAPHSPSLNPYSNPPFDTHRFFAALEKTFATATARSLMRATRALLVDRIGRVRREALTVKDIESQAYLFKAALSELRTELTMLTRNESAAMRTASAALRRDVDKLESRMNEDIANMKHEIQMEVDNRKNESKNDMKQMDIEIEGVLNKSLVTLGELRTLMEEVKWDNMRKSVAALSAFLVLILIGMEVMSARNKKKKPKPPPPEPLQDGLSDSEHLNYT</sequence>
<protein>
    <submittedName>
        <fullName evidence="1">Uncharacterized protein</fullName>
    </submittedName>
</protein>
<name>A0ACB8UEX5_9APHY</name>
<comment type="caution">
    <text evidence="1">The sequence shown here is derived from an EMBL/GenBank/DDBJ whole genome shotgun (WGS) entry which is preliminary data.</text>
</comment>
<accession>A0ACB8UEX5</accession>
<dbReference type="EMBL" id="MU274903">
    <property type="protein sequence ID" value="KAI0092798.1"/>
    <property type="molecule type" value="Genomic_DNA"/>
</dbReference>
<keyword evidence="2" id="KW-1185">Reference proteome</keyword>
<proteinExistence type="predicted"/>
<reference evidence="1" key="1">
    <citation type="journal article" date="2021" name="Environ. Microbiol.">
        <title>Gene family expansions and transcriptome signatures uncover fungal adaptations to wood decay.</title>
        <authorList>
            <person name="Hage H."/>
            <person name="Miyauchi S."/>
            <person name="Viragh M."/>
            <person name="Drula E."/>
            <person name="Min B."/>
            <person name="Chaduli D."/>
            <person name="Navarro D."/>
            <person name="Favel A."/>
            <person name="Norest M."/>
            <person name="Lesage-Meessen L."/>
            <person name="Balint B."/>
            <person name="Merenyi Z."/>
            <person name="de Eugenio L."/>
            <person name="Morin E."/>
            <person name="Martinez A.T."/>
            <person name="Baldrian P."/>
            <person name="Stursova M."/>
            <person name="Martinez M.J."/>
            <person name="Novotny C."/>
            <person name="Magnuson J.K."/>
            <person name="Spatafora J.W."/>
            <person name="Maurice S."/>
            <person name="Pangilinan J."/>
            <person name="Andreopoulos W."/>
            <person name="LaButti K."/>
            <person name="Hundley H."/>
            <person name="Na H."/>
            <person name="Kuo A."/>
            <person name="Barry K."/>
            <person name="Lipzen A."/>
            <person name="Henrissat B."/>
            <person name="Riley R."/>
            <person name="Ahrendt S."/>
            <person name="Nagy L.G."/>
            <person name="Grigoriev I.V."/>
            <person name="Martin F."/>
            <person name="Rosso M.N."/>
        </authorList>
    </citation>
    <scope>NUCLEOTIDE SEQUENCE</scope>
    <source>
        <strain evidence="1">CBS 384.51</strain>
    </source>
</reference>
<dbReference type="Proteomes" id="UP001055072">
    <property type="component" value="Unassembled WGS sequence"/>
</dbReference>
<organism evidence="1 2">
    <name type="scientific">Irpex rosettiformis</name>
    <dbReference type="NCBI Taxonomy" id="378272"/>
    <lineage>
        <taxon>Eukaryota</taxon>
        <taxon>Fungi</taxon>
        <taxon>Dikarya</taxon>
        <taxon>Basidiomycota</taxon>
        <taxon>Agaricomycotina</taxon>
        <taxon>Agaricomycetes</taxon>
        <taxon>Polyporales</taxon>
        <taxon>Irpicaceae</taxon>
        <taxon>Irpex</taxon>
    </lineage>
</organism>
<evidence type="ECO:0000313" key="2">
    <source>
        <dbReference type="Proteomes" id="UP001055072"/>
    </source>
</evidence>